<reference evidence="1 2" key="1">
    <citation type="submission" date="2016-07" db="EMBL/GenBank/DDBJ databases">
        <title>Comparative genomics of the Campylobacter concisus group.</title>
        <authorList>
            <person name="Miller W.G."/>
            <person name="Yee E."/>
            <person name="Chapman M.H."/>
            <person name="Huynh S."/>
            <person name="Bono J.L."/>
            <person name="On S.L.W."/>
            <person name="StLeger J."/>
            <person name="Foster G."/>
            <person name="Parker C.T."/>
        </authorList>
    </citation>
    <scope>NUCLEOTIDE SEQUENCE [LARGE SCALE GENOMIC DNA]</scope>
    <source>
        <strain evidence="1 2">ATCC 33238</strain>
    </source>
</reference>
<dbReference type="Proteomes" id="UP000502377">
    <property type="component" value="Chromosome"/>
</dbReference>
<dbReference type="RefSeq" id="WP_124853118.1">
    <property type="nucleotide sequence ID" value="NZ_CP012543.1"/>
</dbReference>
<sequence length="70" mass="8320">MSFVSNFNKNTIRDKTYLCLSPDENSLTKDYLIKGDEVIILEETKDKIWQKIAYINRKGKILVRWVKILK</sequence>
<gene>
    <name evidence="1" type="ORF">CRECT_2150</name>
</gene>
<evidence type="ECO:0000313" key="2">
    <source>
        <dbReference type="Proteomes" id="UP000502377"/>
    </source>
</evidence>
<accession>A0A6G5QQ51</accession>
<proteinExistence type="predicted"/>
<dbReference type="AlphaFoldDB" id="A0A6G5QQ51"/>
<evidence type="ECO:0000313" key="1">
    <source>
        <dbReference type="EMBL" id="QCD47751.1"/>
    </source>
</evidence>
<dbReference type="KEGG" id="crx:CRECT_2150"/>
<dbReference type="EMBL" id="CP012543">
    <property type="protein sequence ID" value="QCD47751.1"/>
    <property type="molecule type" value="Genomic_DNA"/>
</dbReference>
<organism evidence="1 2">
    <name type="scientific">Campylobacter rectus</name>
    <name type="common">Wolinella recta</name>
    <dbReference type="NCBI Taxonomy" id="203"/>
    <lineage>
        <taxon>Bacteria</taxon>
        <taxon>Pseudomonadati</taxon>
        <taxon>Campylobacterota</taxon>
        <taxon>Epsilonproteobacteria</taxon>
        <taxon>Campylobacterales</taxon>
        <taxon>Campylobacteraceae</taxon>
        <taxon>Campylobacter</taxon>
    </lineage>
</organism>
<protein>
    <submittedName>
        <fullName evidence="1">Uncharacterized protein</fullName>
    </submittedName>
</protein>
<name>A0A6G5QQ51_CAMRE</name>